<name>A0ABV3XHW4_9ACTN</name>
<dbReference type="Pfam" id="PF02028">
    <property type="entry name" value="BCCT"/>
    <property type="match status" value="1"/>
</dbReference>
<dbReference type="InterPro" id="IPR000060">
    <property type="entry name" value="BCCT_transptr"/>
</dbReference>
<feature type="region of interest" description="Disordered" evidence="7">
    <location>
        <begin position="110"/>
        <end position="175"/>
    </location>
</feature>
<evidence type="ECO:0000256" key="7">
    <source>
        <dbReference type="SAM" id="MobiDB-lite"/>
    </source>
</evidence>
<keyword evidence="2" id="KW-0813">Transport</keyword>
<comment type="caution">
    <text evidence="9">The sequence shown here is derived from an EMBL/GenBank/DDBJ whole genome shotgun (WGS) entry which is preliminary data.</text>
</comment>
<keyword evidence="4 8" id="KW-0812">Transmembrane</keyword>
<keyword evidence="6 8" id="KW-0472">Membrane</keyword>
<keyword evidence="10" id="KW-1185">Reference proteome</keyword>
<evidence type="ECO:0000313" key="9">
    <source>
        <dbReference type="EMBL" id="MEX5720180.1"/>
    </source>
</evidence>
<keyword evidence="3" id="KW-1003">Cell membrane</keyword>
<feature type="transmembrane region" description="Helical" evidence="8">
    <location>
        <begin position="49"/>
        <end position="69"/>
    </location>
</feature>
<evidence type="ECO:0000256" key="3">
    <source>
        <dbReference type="ARBA" id="ARBA00022475"/>
    </source>
</evidence>
<evidence type="ECO:0000313" key="10">
    <source>
        <dbReference type="Proteomes" id="UP001560045"/>
    </source>
</evidence>
<evidence type="ECO:0000256" key="1">
    <source>
        <dbReference type="ARBA" id="ARBA00004651"/>
    </source>
</evidence>
<dbReference type="Proteomes" id="UP001560045">
    <property type="component" value="Unassembled WGS sequence"/>
</dbReference>
<dbReference type="EMBL" id="JBFNXQ010000062">
    <property type="protein sequence ID" value="MEX5720180.1"/>
    <property type="molecule type" value="Genomic_DNA"/>
</dbReference>
<dbReference type="RefSeq" id="WP_369208753.1">
    <property type="nucleotide sequence ID" value="NZ_JBFNXQ010000062.1"/>
</dbReference>
<gene>
    <name evidence="9" type="ORF">ABQ292_17605</name>
</gene>
<evidence type="ECO:0000256" key="4">
    <source>
        <dbReference type="ARBA" id="ARBA00022692"/>
    </source>
</evidence>
<comment type="subcellular location">
    <subcellularLocation>
        <location evidence="1">Cell membrane</location>
        <topology evidence="1">Multi-pass membrane protein</topology>
    </subcellularLocation>
</comment>
<evidence type="ECO:0000256" key="8">
    <source>
        <dbReference type="SAM" id="Phobius"/>
    </source>
</evidence>
<proteinExistence type="predicted"/>
<protein>
    <submittedName>
        <fullName evidence="9">BCCT family transporter</fullName>
    </submittedName>
</protein>
<keyword evidence="5 8" id="KW-1133">Transmembrane helix</keyword>
<evidence type="ECO:0000256" key="2">
    <source>
        <dbReference type="ARBA" id="ARBA00022448"/>
    </source>
</evidence>
<evidence type="ECO:0000256" key="6">
    <source>
        <dbReference type="ARBA" id="ARBA00023136"/>
    </source>
</evidence>
<evidence type="ECO:0000256" key="5">
    <source>
        <dbReference type="ARBA" id="ARBA00022989"/>
    </source>
</evidence>
<accession>A0ABV3XHW4</accession>
<reference evidence="9 10" key="1">
    <citation type="submission" date="2024-06" db="EMBL/GenBank/DDBJ databases">
        <title>Draft genome sequence of Geodermatophilus badlandi, a novel member of the Geodermatophilaceae isolated from badland sedimentary rocks in the Red desert, Wyoming, USA.</title>
        <authorList>
            <person name="Ben Tekaya S."/>
            <person name="Nouioui I."/>
            <person name="Flores G.M."/>
            <person name="Shaal M.N."/>
            <person name="Bredoire F."/>
            <person name="Basile F."/>
            <person name="Van Diepen L."/>
            <person name="Ward N.L."/>
        </authorList>
    </citation>
    <scope>NUCLEOTIDE SEQUENCE [LARGE SCALE GENOMIC DNA]</scope>
    <source>
        <strain evidence="9 10">WL48A</strain>
    </source>
</reference>
<organism evidence="9 10">
    <name type="scientific">Geodermatophilus maliterrae</name>
    <dbReference type="NCBI Taxonomy" id="3162531"/>
    <lineage>
        <taxon>Bacteria</taxon>
        <taxon>Bacillati</taxon>
        <taxon>Actinomycetota</taxon>
        <taxon>Actinomycetes</taxon>
        <taxon>Geodermatophilales</taxon>
        <taxon>Geodermatophilaceae</taxon>
        <taxon>Geodermatophilus</taxon>
    </lineage>
</organism>
<sequence>MSGTHPALAEPPPCVADRHWDVDRVLFAVAAIMLILGDEGEALTGLQNLTIIAALPFAVVMAAMAVSLVKDLRRDPVVLRGQYASVAVEQAVVDGISRHGDDFVLTVQSAPSAGAPQDAARTTPPPVLSPRREDDPPAVVHGGTGRRQPDEGPGVPATHDDRGARVPGRPQGPRD</sequence>